<comment type="caution">
    <text evidence="3">The sequence shown here is derived from an EMBL/GenBank/DDBJ whole genome shotgun (WGS) entry which is preliminary data.</text>
</comment>
<feature type="domain" description="Partial AB-hydrolase lipase" evidence="2">
    <location>
        <begin position="107"/>
        <end position="175"/>
    </location>
</feature>
<dbReference type="PANTHER" id="PTHR11005">
    <property type="entry name" value="LYSOSOMAL ACID LIPASE-RELATED"/>
    <property type="match status" value="1"/>
</dbReference>
<keyword evidence="1" id="KW-0472">Membrane</keyword>
<gene>
    <name evidence="3" type="ORF">RNJ44_02926</name>
</gene>
<evidence type="ECO:0000313" key="4">
    <source>
        <dbReference type="Proteomes" id="UP001623330"/>
    </source>
</evidence>
<evidence type="ECO:0000313" key="3">
    <source>
        <dbReference type="EMBL" id="KAL3235138.1"/>
    </source>
</evidence>
<evidence type="ECO:0000256" key="1">
    <source>
        <dbReference type="SAM" id="Phobius"/>
    </source>
</evidence>
<dbReference type="Proteomes" id="UP001623330">
    <property type="component" value="Unassembled WGS sequence"/>
</dbReference>
<reference evidence="3 4" key="1">
    <citation type="submission" date="2024-05" db="EMBL/GenBank/DDBJ databases">
        <title>Long read based assembly of the Candida bracarensis genome reveals expanded adhesin content.</title>
        <authorList>
            <person name="Marcet-Houben M."/>
            <person name="Ksiezopolska E."/>
            <person name="Gabaldon T."/>
        </authorList>
    </citation>
    <scope>NUCLEOTIDE SEQUENCE [LARGE SCALE GENOMIC DNA]</scope>
    <source>
        <strain evidence="3 4">CBM6</strain>
    </source>
</reference>
<dbReference type="SUPFAM" id="SSF53474">
    <property type="entry name" value="alpha/beta-Hydrolases"/>
    <property type="match status" value="1"/>
</dbReference>
<protein>
    <recommendedName>
        <fullName evidence="2">Partial AB-hydrolase lipase domain-containing protein</fullName>
    </recommendedName>
</protein>
<dbReference type="Gene3D" id="3.40.50.1820">
    <property type="entry name" value="alpha/beta hydrolase"/>
    <property type="match status" value="1"/>
</dbReference>
<evidence type="ECO:0000259" key="2">
    <source>
        <dbReference type="Pfam" id="PF04083"/>
    </source>
</evidence>
<dbReference type="InterPro" id="IPR029058">
    <property type="entry name" value="AB_hydrolase_fold"/>
</dbReference>
<accession>A0ABR4P0M0</accession>
<organism evidence="3 4">
    <name type="scientific">Nakaseomyces bracarensis</name>
    <dbReference type="NCBI Taxonomy" id="273131"/>
    <lineage>
        <taxon>Eukaryota</taxon>
        <taxon>Fungi</taxon>
        <taxon>Dikarya</taxon>
        <taxon>Ascomycota</taxon>
        <taxon>Saccharomycotina</taxon>
        <taxon>Saccharomycetes</taxon>
        <taxon>Saccharomycetales</taxon>
        <taxon>Saccharomycetaceae</taxon>
        <taxon>Nakaseomyces</taxon>
    </lineage>
</organism>
<keyword evidence="1" id="KW-0812">Transmembrane</keyword>
<feature type="transmembrane region" description="Helical" evidence="1">
    <location>
        <begin position="12"/>
        <end position="36"/>
    </location>
</feature>
<dbReference type="InterPro" id="IPR006693">
    <property type="entry name" value="AB_hydrolase_lipase"/>
</dbReference>
<proteinExistence type="predicted"/>
<keyword evidence="1" id="KW-1133">Transmembrane helix</keyword>
<keyword evidence="4" id="KW-1185">Reference proteome</keyword>
<dbReference type="Pfam" id="PF04083">
    <property type="entry name" value="Abhydro_lipase"/>
    <property type="match status" value="1"/>
</dbReference>
<dbReference type="EMBL" id="JBEVYD010000002">
    <property type="protein sequence ID" value="KAL3235138.1"/>
    <property type="molecule type" value="Genomic_DNA"/>
</dbReference>
<name>A0ABR4P0M0_9SACH</name>
<sequence>MLELYRRLFSAVVLHSALTVITVLALAKHLIAIYWINRYTHEDSRDTRPASYAKIVEQNVSNTPINIDDKTTNVKENSDFIHFDHMTNNPFDNLILAEDLNLVPQLKYYYNQYNIDIEEFKVTTKDGYIIDLWHLKNRDHKFGSSGASSAQTSVDREPILMLHGLLQSSGSFASSGRKSLAFHLNENGYDVWLGNNRCGFNPAANTKIDDFWDWDMTEMVKYDLSALIDFVLQQSGSKKLHLVAHSQGTTQGFMALINHNHEYPFSSKISKFVALAPAVYPGPLLDEKIFVRLMAKYIDNPWVFGRKSFLKTMMIARNLMIGQKFFSFICYIFFNYLFEWNDSLWDKSLRDRHFLFSPVHISVKLMQWWLSPDPNKVSFKNCSHQLFPDNKSWFNKEIDFDENRTNIMMVFPRQDRLVDGERLINHFVYHENHSIFKIWYIDEYSHLDVLWAHDVIERVGKPMLKFLQE</sequence>